<name>A0A4Z2HWD4_9TELE</name>
<evidence type="ECO:0000313" key="2">
    <source>
        <dbReference type="EMBL" id="TNN69635.1"/>
    </source>
</evidence>
<organism evidence="2 3">
    <name type="scientific">Liparis tanakae</name>
    <name type="common">Tanaka's snailfish</name>
    <dbReference type="NCBI Taxonomy" id="230148"/>
    <lineage>
        <taxon>Eukaryota</taxon>
        <taxon>Metazoa</taxon>
        <taxon>Chordata</taxon>
        <taxon>Craniata</taxon>
        <taxon>Vertebrata</taxon>
        <taxon>Euteleostomi</taxon>
        <taxon>Actinopterygii</taxon>
        <taxon>Neopterygii</taxon>
        <taxon>Teleostei</taxon>
        <taxon>Neoteleostei</taxon>
        <taxon>Acanthomorphata</taxon>
        <taxon>Eupercaria</taxon>
        <taxon>Perciformes</taxon>
        <taxon>Cottioidei</taxon>
        <taxon>Cottales</taxon>
        <taxon>Liparidae</taxon>
        <taxon>Liparis</taxon>
    </lineage>
</organism>
<comment type="caution">
    <text evidence="2">The sequence shown here is derived from an EMBL/GenBank/DDBJ whole genome shotgun (WGS) entry which is preliminary data.</text>
</comment>
<feature type="region of interest" description="Disordered" evidence="1">
    <location>
        <begin position="158"/>
        <end position="177"/>
    </location>
</feature>
<accession>A0A4Z2HWD4</accession>
<protein>
    <submittedName>
        <fullName evidence="2">Uncharacterized protein</fullName>
    </submittedName>
</protein>
<proteinExistence type="predicted"/>
<feature type="compositionally biased region" description="Basic and acidic residues" evidence="1">
    <location>
        <begin position="168"/>
        <end position="177"/>
    </location>
</feature>
<dbReference type="Proteomes" id="UP000314294">
    <property type="component" value="Unassembled WGS sequence"/>
</dbReference>
<evidence type="ECO:0000313" key="3">
    <source>
        <dbReference type="Proteomes" id="UP000314294"/>
    </source>
</evidence>
<sequence>MNTCAPRGLMSSTARRRVSRYRLSSSVRMVLKRWTGSQGVALSFWAGVELAGRAGRAVPVPLDEEVGDVHRIRQRLQGTCSCAASGCDQSEDPLVHELTCWTEEKYIEGGWMNGEEERKGGGVKKGMLSTLSLSLINSPQPLFFLPGLMRWHEDTQAKSTAWRHGGRRERTENRVEI</sequence>
<dbReference type="AlphaFoldDB" id="A0A4Z2HWD4"/>
<evidence type="ECO:0000256" key="1">
    <source>
        <dbReference type="SAM" id="MobiDB-lite"/>
    </source>
</evidence>
<gene>
    <name evidence="2" type="ORF">EYF80_020125</name>
</gene>
<dbReference type="EMBL" id="SRLO01000173">
    <property type="protein sequence ID" value="TNN69635.1"/>
    <property type="molecule type" value="Genomic_DNA"/>
</dbReference>
<reference evidence="2 3" key="1">
    <citation type="submission" date="2019-03" db="EMBL/GenBank/DDBJ databases">
        <title>First draft genome of Liparis tanakae, snailfish: a comprehensive survey of snailfish specific genes.</title>
        <authorList>
            <person name="Kim W."/>
            <person name="Song I."/>
            <person name="Jeong J.-H."/>
            <person name="Kim D."/>
            <person name="Kim S."/>
            <person name="Ryu S."/>
            <person name="Song J.Y."/>
            <person name="Lee S.K."/>
        </authorList>
    </citation>
    <scope>NUCLEOTIDE SEQUENCE [LARGE SCALE GENOMIC DNA]</scope>
    <source>
        <tissue evidence="2">Muscle</tissue>
    </source>
</reference>
<keyword evidence="3" id="KW-1185">Reference proteome</keyword>